<keyword evidence="2" id="KW-0812">Transmembrane</keyword>
<organism evidence="3 4">
    <name type="scientific">Arthrobacter cryoconiti</name>
    <dbReference type="NCBI Taxonomy" id="748907"/>
    <lineage>
        <taxon>Bacteria</taxon>
        <taxon>Bacillati</taxon>
        <taxon>Actinomycetota</taxon>
        <taxon>Actinomycetes</taxon>
        <taxon>Micrococcales</taxon>
        <taxon>Micrococcaceae</taxon>
        <taxon>Arthrobacter</taxon>
    </lineage>
</organism>
<name>A0ABV8R6Y4_9MICC</name>
<gene>
    <name evidence="3" type="ORF">ACFOW9_16190</name>
</gene>
<proteinExistence type="predicted"/>
<dbReference type="EMBL" id="JBHSCQ010000024">
    <property type="protein sequence ID" value="MFC4267149.1"/>
    <property type="molecule type" value="Genomic_DNA"/>
</dbReference>
<reference evidence="4" key="1">
    <citation type="journal article" date="2019" name="Int. J. Syst. Evol. Microbiol.">
        <title>The Global Catalogue of Microorganisms (GCM) 10K type strain sequencing project: providing services to taxonomists for standard genome sequencing and annotation.</title>
        <authorList>
            <consortium name="The Broad Institute Genomics Platform"/>
            <consortium name="The Broad Institute Genome Sequencing Center for Infectious Disease"/>
            <person name="Wu L."/>
            <person name="Ma J."/>
        </authorList>
    </citation>
    <scope>NUCLEOTIDE SEQUENCE [LARGE SCALE GENOMIC DNA]</scope>
    <source>
        <strain evidence="4">CGMCC 1.10698</strain>
    </source>
</reference>
<dbReference type="Proteomes" id="UP001595773">
    <property type="component" value="Unassembled WGS sequence"/>
</dbReference>
<accession>A0ABV8R6Y4</accession>
<keyword evidence="2" id="KW-1133">Transmembrane helix</keyword>
<dbReference type="RefSeq" id="WP_230068348.1">
    <property type="nucleotide sequence ID" value="NZ_BAABLL010000017.1"/>
</dbReference>
<evidence type="ECO:0000256" key="2">
    <source>
        <dbReference type="SAM" id="Phobius"/>
    </source>
</evidence>
<evidence type="ECO:0000313" key="4">
    <source>
        <dbReference type="Proteomes" id="UP001595773"/>
    </source>
</evidence>
<feature type="transmembrane region" description="Helical" evidence="2">
    <location>
        <begin position="126"/>
        <end position="150"/>
    </location>
</feature>
<keyword evidence="2" id="KW-0472">Membrane</keyword>
<evidence type="ECO:0000313" key="3">
    <source>
        <dbReference type="EMBL" id="MFC4267149.1"/>
    </source>
</evidence>
<feature type="region of interest" description="Disordered" evidence="1">
    <location>
        <begin position="185"/>
        <end position="204"/>
    </location>
</feature>
<keyword evidence="4" id="KW-1185">Reference proteome</keyword>
<feature type="transmembrane region" description="Helical" evidence="2">
    <location>
        <begin position="62"/>
        <end position="84"/>
    </location>
</feature>
<protein>
    <submittedName>
        <fullName evidence="3">Uncharacterized protein</fullName>
    </submittedName>
</protein>
<feature type="transmembrane region" description="Helical" evidence="2">
    <location>
        <begin position="37"/>
        <end position="55"/>
    </location>
</feature>
<evidence type="ECO:0000256" key="1">
    <source>
        <dbReference type="SAM" id="MobiDB-lite"/>
    </source>
</evidence>
<sequence length="204" mass="21780">MNLAQSPFRFPRAAVLAATVLGMQAAAHQLTGDQLPPTAILATLACVAFLPPVLLARVKMTALVLIVYLAAGQTVLHYVFAALAGGSSHVAQNTDHRGTMTVPAAKASLEAFPQEHLTAPGSLLMLTWHTVATVFAAMMLAWGEFILWTLSRWLRHRISPPQSLPIAFGQHIVCTGYRSPVKGCLRQGHPSPRGPPGHGKLIST</sequence>
<comment type="caution">
    <text evidence="3">The sequence shown here is derived from an EMBL/GenBank/DDBJ whole genome shotgun (WGS) entry which is preliminary data.</text>
</comment>